<dbReference type="Proteomes" id="UP000612899">
    <property type="component" value="Unassembled WGS sequence"/>
</dbReference>
<evidence type="ECO:0000313" key="3">
    <source>
        <dbReference type="Proteomes" id="UP000612899"/>
    </source>
</evidence>
<proteinExistence type="predicted"/>
<keyword evidence="1" id="KW-0472">Membrane</keyword>
<dbReference type="AlphaFoldDB" id="A0A8J3Q999"/>
<sequence>MAKASIAALMLAVFVALAIVVCRALLRGGRQHAWRTAILASASGAFTLLALASLVTVMANVQGAVAPFASLLPMLTDGAADPELAETLDQVRQGLADPSAGRQSHSALQVMVSDFSRFHVALAVSAAVVALIVVGLSVMLWRRFAASRPTDRRTRRVFAAFGTFAALLVLALTIVAVANMTTAAQPTSALLAFFNGHW</sequence>
<reference evidence="2" key="1">
    <citation type="submission" date="2021-01" db="EMBL/GenBank/DDBJ databases">
        <title>Whole genome shotgun sequence of Rhizocola hellebori NBRC 109834.</title>
        <authorList>
            <person name="Komaki H."/>
            <person name="Tamura T."/>
        </authorList>
    </citation>
    <scope>NUCLEOTIDE SEQUENCE</scope>
    <source>
        <strain evidence="2">NBRC 109834</strain>
    </source>
</reference>
<name>A0A8J3Q999_9ACTN</name>
<comment type="caution">
    <text evidence="2">The sequence shown here is derived from an EMBL/GenBank/DDBJ whole genome shotgun (WGS) entry which is preliminary data.</text>
</comment>
<gene>
    <name evidence="2" type="ORF">Rhe02_44860</name>
</gene>
<evidence type="ECO:0000313" key="2">
    <source>
        <dbReference type="EMBL" id="GIH06419.1"/>
    </source>
</evidence>
<keyword evidence="1" id="KW-0812">Transmembrane</keyword>
<evidence type="ECO:0000256" key="1">
    <source>
        <dbReference type="SAM" id="Phobius"/>
    </source>
</evidence>
<protein>
    <submittedName>
        <fullName evidence="2">Uncharacterized protein</fullName>
    </submittedName>
</protein>
<feature type="transmembrane region" description="Helical" evidence="1">
    <location>
        <begin position="6"/>
        <end position="26"/>
    </location>
</feature>
<dbReference type="EMBL" id="BONY01000027">
    <property type="protein sequence ID" value="GIH06419.1"/>
    <property type="molecule type" value="Genomic_DNA"/>
</dbReference>
<keyword evidence="3" id="KW-1185">Reference proteome</keyword>
<feature type="transmembrane region" description="Helical" evidence="1">
    <location>
        <begin position="157"/>
        <end position="178"/>
    </location>
</feature>
<keyword evidence="1" id="KW-1133">Transmembrane helix</keyword>
<organism evidence="2 3">
    <name type="scientific">Rhizocola hellebori</name>
    <dbReference type="NCBI Taxonomy" id="1392758"/>
    <lineage>
        <taxon>Bacteria</taxon>
        <taxon>Bacillati</taxon>
        <taxon>Actinomycetota</taxon>
        <taxon>Actinomycetes</taxon>
        <taxon>Micromonosporales</taxon>
        <taxon>Micromonosporaceae</taxon>
        <taxon>Rhizocola</taxon>
    </lineage>
</organism>
<accession>A0A8J3Q999</accession>
<feature type="transmembrane region" description="Helical" evidence="1">
    <location>
        <begin position="38"/>
        <end position="61"/>
    </location>
</feature>
<feature type="transmembrane region" description="Helical" evidence="1">
    <location>
        <begin position="118"/>
        <end position="141"/>
    </location>
</feature>